<proteinExistence type="predicted"/>
<sequence>MTNINDRFLQSLFFSFIPNIQTLTESLHIYQYTYKRMYARTLYIVLFNSIHYLKETKLLILPLG</sequence>
<organism evidence="1 2">
    <name type="scientific">Parabacteroides chinchillae</name>
    <dbReference type="NCBI Taxonomy" id="871327"/>
    <lineage>
        <taxon>Bacteria</taxon>
        <taxon>Pseudomonadati</taxon>
        <taxon>Bacteroidota</taxon>
        <taxon>Bacteroidia</taxon>
        <taxon>Bacteroidales</taxon>
        <taxon>Tannerellaceae</taxon>
        <taxon>Parabacteroides</taxon>
    </lineage>
</organism>
<comment type="caution">
    <text evidence="1">The sequence shown here is derived from an EMBL/GenBank/DDBJ whole genome shotgun (WGS) entry which is preliminary data.</text>
</comment>
<evidence type="ECO:0000313" key="2">
    <source>
        <dbReference type="Proteomes" id="UP000236725"/>
    </source>
</evidence>
<dbReference type="AlphaFoldDB" id="A0A8G2F3K3"/>
<name>A0A8G2F3K3_9BACT</name>
<dbReference type="EMBL" id="FNVS01000003">
    <property type="protein sequence ID" value="SEF60712.1"/>
    <property type="molecule type" value="Genomic_DNA"/>
</dbReference>
<protein>
    <submittedName>
        <fullName evidence="1">Uncharacterized protein</fullName>
    </submittedName>
</protein>
<reference evidence="1 2" key="1">
    <citation type="submission" date="2016-10" db="EMBL/GenBank/DDBJ databases">
        <authorList>
            <person name="Varghese N."/>
            <person name="Submissions S."/>
        </authorList>
    </citation>
    <scope>NUCLEOTIDE SEQUENCE [LARGE SCALE GENOMIC DNA]</scope>
    <source>
        <strain evidence="1 2">DSM 29073</strain>
    </source>
</reference>
<accession>A0A8G2F3K3</accession>
<keyword evidence="2" id="KW-1185">Reference proteome</keyword>
<gene>
    <name evidence="1" type="ORF">SAMN05444001_103109</name>
</gene>
<dbReference type="Proteomes" id="UP000236725">
    <property type="component" value="Unassembled WGS sequence"/>
</dbReference>
<evidence type="ECO:0000313" key="1">
    <source>
        <dbReference type="EMBL" id="SEF60712.1"/>
    </source>
</evidence>